<reference evidence="1 2" key="1">
    <citation type="submission" date="2018-02" db="EMBL/GenBank/DDBJ databases">
        <title>Insights into the biology of acidophilic members of the Acidiferrobacteraceae family derived from comparative genomic analyses.</title>
        <authorList>
            <person name="Issotta F."/>
            <person name="Thyssen C."/>
            <person name="Mena C."/>
            <person name="Moya A."/>
            <person name="Bellenberg S."/>
            <person name="Sproer C."/>
            <person name="Covarrubias P.C."/>
            <person name="Sand W."/>
            <person name="Quatrini R."/>
            <person name="Vera M."/>
        </authorList>
    </citation>
    <scope>NUCLEOTIDE SEQUENCE [LARGE SCALE GENOMIC DNA]</scope>
    <source>
        <strain evidence="2">m-1</strain>
    </source>
</reference>
<keyword evidence="2" id="KW-1185">Reference proteome</keyword>
<accession>A0A1C2FX06</accession>
<gene>
    <name evidence="1" type="ORF">C4900_07725</name>
</gene>
<evidence type="ECO:0000313" key="1">
    <source>
        <dbReference type="EMBL" id="RCN55800.1"/>
    </source>
</evidence>
<name>A0A1C2FX06_9GAMM</name>
<dbReference type="Proteomes" id="UP000253250">
    <property type="component" value="Unassembled WGS sequence"/>
</dbReference>
<protein>
    <submittedName>
        <fullName evidence="1">Uncharacterized protein</fullName>
    </submittedName>
</protein>
<dbReference type="STRING" id="163359.A9R16_05800"/>
<proteinExistence type="predicted"/>
<sequence length="201" mass="22338">MDTRIYTRCGRMVDLRRPCVADIKPEAMMESLLYITRFTGHAGAYSVAQHSVLVACFVARLTDSADLFAEALYHDLHEAYVGDVASPLKSLLPDYQVIEESWRLMTAQVLGLPKVPSPLVRRADRAVCAVEMRDLMPRAAQDWAQVLGVKRTDIHGVREICGGSRIRPWTVDQTRETVRDAMAVARRAKPASPPSCFGAVP</sequence>
<organism evidence="1 2">
    <name type="scientific">Acidiferrobacter thiooxydans</name>
    <dbReference type="NCBI Taxonomy" id="163359"/>
    <lineage>
        <taxon>Bacteria</taxon>
        <taxon>Pseudomonadati</taxon>
        <taxon>Pseudomonadota</taxon>
        <taxon>Gammaproteobacteria</taxon>
        <taxon>Acidiferrobacterales</taxon>
        <taxon>Acidiferrobacteraceae</taxon>
        <taxon>Acidiferrobacter</taxon>
    </lineage>
</organism>
<dbReference type="AlphaFoldDB" id="A0A1C2FX06"/>
<evidence type="ECO:0000313" key="2">
    <source>
        <dbReference type="Proteomes" id="UP000253250"/>
    </source>
</evidence>
<dbReference type="EMBL" id="PSYR01000002">
    <property type="protein sequence ID" value="RCN55800.1"/>
    <property type="molecule type" value="Genomic_DNA"/>
</dbReference>
<dbReference type="SUPFAM" id="SSF109604">
    <property type="entry name" value="HD-domain/PDEase-like"/>
    <property type="match status" value="1"/>
</dbReference>
<comment type="caution">
    <text evidence="1">The sequence shown here is derived from an EMBL/GenBank/DDBJ whole genome shotgun (WGS) entry which is preliminary data.</text>
</comment>
<dbReference type="Gene3D" id="1.10.3210.10">
    <property type="entry name" value="Hypothetical protein af1432"/>
    <property type="match status" value="1"/>
</dbReference>